<feature type="domain" description="Ras-GAP" evidence="3">
    <location>
        <begin position="127"/>
        <end position="508"/>
    </location>
</feature>
<organism evidence="4 5">
    <name type="scientific">Coemansia spiralis</name>
    <dbReference type="NCBI Taxonomy" id="417178"/>
    <lineage>
        <taxon>Eukaryota</taxon>
        <taxon>Fungi</taxon>
        <taxon>Fungi incertae sedis</taxon>
        <taxon>Zoopagomycota</taxon>
        <taxon>Kickxellomycotina</taxon>
        <taxon>Kickxellomycetes</taxon>
        <taxon>Kickxellales</taxon>
        <taxon>Kickxellaceae</taxon>
        <taxon>Coemansia</taxon>
    </lineage>
</organism>
<dbReference type="PROSITE" id="PS50018">
    <property type="entry name" value="RAS_GTPASE_ACTIV_2"/>
    <property type="match status" value="1"/>
</dbReference>
<feature type="region of interest" description="Disordered" evidence="2">
    <location>
        <begin position="322"/>
        <end position="376"/>
    </location>
</feature>
<comment type="caution">
    <text evidence="4">The sequence shown here is derived from an EMBL/GenBank/DDBJ whole genome shotgun (WGS) entry which is preliminary data.</text>
</comment>
<dbReference type="OrthoDB" id="28245at2759"/>
<keyword evidence="1" id="KW-0343">GTPase activation</keyword>
<feature type="region of interest" description="Disordered" evidence="2">
    <location>
        <begin position="791"/>
        <end position="823"/>
    </location>
</feature>
<feature type="compositionally biased region" description="Polar residues" evidence="2">
    <location>
        <begin position="351"/>
        <end position="361"/>
    </location>
</feature>
<gene>
    <name evidence="4" type="ORF">GGI25_002422</name>
</gene>
<dbReference type="SUPFAM" id="SSF48350">
    <property type="entry name" value="GTPase activation domain, GAP"/>
    <property type="match status" value="2"/>
</dbReference>
<dbReference type="Gene3D" id="1.10.506.10">
    <property type="entry name" value="GTPase Activation - p120gap, domain 1"/>
    <property type="match status" value="3"/>
</dbReference>
<dbReference type="EMBL" id="JANBTW010000021">
    <property type="protein sequence ID" value="KAJ2678437.1"/>
    <property type="molecule type" value="Genomic_DNA"/>
</dbReference>
<evidence type="ECO:0000256" key="2">
    <source>
        <dbReference type="SAM" id="MobiDB-lite"/>
    </source>
</evidence>
<dbReference type="Proteomes" id="UP001151518">
    <property type="component" value="Unassembled WGS sequence"/>
</dbReference>
<evidence type="ECO:0000259" key="3">
    <source>
        <dbReference type="PROSITE" id="PS50018"/>
    </source>
</evidence>
<evidence type="ECO:0000313" key="5">
    <source>
        <dbReference type="Proteomes" id="UP001151518"/>
    </source>
</evidence>
<dbReference type="InterPro" id="IPR039360">
    <property type="entry name" value="Ras_GTPase"/>
</dbReference>
<dbReference type="InterPro" id="IPR008936">
    <property type="entry name" value="Rho_GTPase_activation_prot"/>
</dbReference>
<accession>A0A9W8GAB3</accession>
<feature type="compositionally biased region" description="Polar residues" evidence="2">
    <location>
        <begin position="256"/>
        <end position="271"/>
    </location>
</feature>
<dbReference type="AlphaFoldDB" id="A0A9W8GAB3"/>
<dbReference type="SMART" id="SM00323">
    <property type="entry name" value="RasGAP"/>
    <property type="match status" value="1"/>
</dbReference>
<feature type="region of interest" description="Disordered" evidence="2">
    <location>
        <begin position="546"/>
        <end position="575"/>
    </location>
</feature>
<evidence type="ECO:0000256" key="1">
    <source>
        <dbReference type="ARBA" id="ARBA00022468"/>
    </source>
</evidence>
<feature type="compositionally biased region" description="Pro residues" evidence="2">
    <location>
        <begin position="628"/>
        <end position="640"/>
    </location>
</feature>
<feature type="region of interest" description="Disordered" evidence="2">
    <location>
        <begin position="599"/>
        <end position="645"/>
    </location>
</feature>
<dbReference type="PANTHER" id="PTHR10194">
    <property type="entry name" value="RAS GTPASE-ACTIVATING PROTEINS"/>
    <property type="match status" value="1"/>
</dbReference>
<evidence type="ECO:0000313" key="4">
    <source>
        <dbReference type="EMBL" id="KAJ2678437.1"/>
    </source>
</evidence>
<name>A0A9W8GAB3_9FUNG</name>
<feature type="compositionally biased region" description="Polar residues" evidence="2">
    <location>
        <begin position="323"/>
        <end position="339"/>
    </location>
</feature>
<dbReference type="GO" id="GO:0005096">
    <property type="term" value="F:GTPase activator activity"/>
    <property type="evidence" value="ECO:0007669"/>
    <property type="project" value="UniProtKB-KW"/>
</dbReference>
<dbReference type="InterPro" id="IPR001936">
    <property type="entry name" value="RasGAP_dom"/>
</dbReference>
<protein>
    <recommendedName>
        <fullName evidence="3">Ras-GAP domain-containing protein</fullName>
    </recommendedName>
</protein>
<feature type="region of interest" description="Disordered" evidence="2">
    <location>
        <begin position="254"/>
        <end position="277"/>
    </location>
</feature>
<feature type="compositionally biased region" description="Basic and acidic residues" evidence="2">
    <location>
        <begin position="804"/>
        <end position="813"/>
    </location>
</feature>
<proteinExistence type="predicted"/>
<sequence>MPTTEAFLGVLPFNIKGTSSPIPRRRNQNQGSSINDRLSRLFKHRGSRVMNTETSQQSARVDRACTSEFETQYLQQRSTELLLQNEFAVAKLMCHLEVSGDRAATMASHLVSFLRGNPTTAGCVDIFVMGAFDIHLRKYASVSPNPRNILRDNNLATMLVVCYLQQSCRSYLVSILQPVMTAIAPFVHNCELDPNRLANDHDTATTSRNAYNLYCVCRSVLDAVFSAGKHAPVEMRRLCALIRTRIEAAWEPLSAYSPTPNAPSRQDTPVSKQKEPEQPILELKDWETDLKTTVQVDIMSDIKAALEGWLEHPDKERAIASATLPSSAMSSTLKHVSNSQRREPHVRLTKHASNIGVTENNKYADNKVHSPGDANSYSEARQSLVKMMSSSFSSSDRLDTSLSTSKQKRLQIPEPLRASEIKNTWRQTQSPRKTMGPGMSARFSKHASRRYSGSYFTPVETVISMLIFVRFFIPILTAPDAYGLDVKMSPANRRGLLLCAKVLAVLCNGVSFGSKETYLMPMNGLIKEYRPKLRHYLHAISSNVTPSAAAGGDEEGSDNEYDQFSDSESSDDDNSFTIDELVSQFQVVSVGAKIASKEEQRKSRMSFAHPYTASSVPPISDPRHKDVPPVPLLPQLPPVPSKKSPLSRLTRQASAEATATVKFTSAQPSRTTIDIPSHLAPASSALSSSAAVAISSSASDSLLDNEIVDESLVTIDFLICLESNFDKLEEYIRNNPHSNQNQQQQLLDACRELKPIVHYAKRLSSPARLPETVSLSQGGSTASYESRRRLAAPFGHRRTPSQRISDDFEDLGHRHTNTMPEGY</sequence>
<dbReference type="CDD" id="cd04519">
    <property type="entry name" value="RasGAP"/>
    <property type="match status" value="2"/>
</dbReference>
<feature type="compositionally biased region" description="Acidic residues" evidence="2">
    <location>
        <begin position="552"/>
        <end position="574"/>
    </location>
</feature>
<reference evidence="4" key="1">
    <citation type="submission" date="2022-07" db="EMBL/GenBank/DDBJ databases">
        <title>Phylogenomic reconstructions and comparative analyses of Kickxellomycotina fungi.</title>
        <authorList>
            <person name="Reynolds N.K."/>
            <person name="Stajich J.E."/>
            <person name="Barry K."/>
            <person name="Grigoriev I.V."/>
            <person name="Crous P."/>
            <person name="Smith M.E."/>
        </authorList>
    </citation>
    <scope>NUCLEOTIDE SEQUENCE</scope>
    <source>
        <strain evidence="4">NRRL 3115</strain>
    </source>
</reference>